<keyword evidence="1" id="KW-1133">Transmembrane helix</keyword>
<keyword evidence="1" id="KW-0472">Membrane</keyword>
<comment type="caution">
    <text evidence="2">The sequence shown here is derived from an EMBL/GenBank/DDBJ whole genome shotgun (WGS) entry which is preliminary data.</text>
</comment>
<feature type="transmembrane region" description="Helical" evidence="1">
    <location>
        <begin position="389"/>
        <end position="414"/>
    </location>
</feature>
<feature type="transmembrane region" description="Helical" evidence="1">
    <location>
        <begin position="434"/>
        <end position="454"/>
    </location>
</feature>
<sequence>MIAWATVVLAAANLLSTRLAVVGVRLSAGMSAAKVVGREVGAVLGPALVAGLVPSVALLGYSLVWAGGYRWASIVTISAVHVLIQVSAVIAASALIGLGVQGLSIGRIVTGKRPVALLAGLAVIAVVGTTIIASAGATQAVERSKDRQLERQAESYRAAHPDLVFTYTTYAVVSDDAERVNAGLADTYRQAESTDGALFTDVTGAAEVGGFEEKHRPTAMVANTAFLDSLDAADVGLRHGVEEATRPAGGVALLIPSHRSGERAEIMSRTHEWLSFEASLRDPADRVTPQLTVLDDVDLGVVPRLDYNNSSETSASGSSMYLVDPVMVVTDARGGLFEDHFYAGRGVFFDRDSLVSLLDRNGVSGAADIESVADASELYRVNREADYRAVIIGVVVVVVVLAMSLLILSASYLLRNRTAIFLQWTTGRSYLGIHWHYLTLTICLVVVPAAAYLLTTDLGLATSAGIVCVGGALALVAVTTALLLLGRQERREALVIS</sequence>
<protein>
    <recommendedName>
        <fullName evidence="3">ABC3 transporter permease protein domain-containing protein</fullName>
    </recommendedName>
</protein>
<feature type="transmembrane region" description="Helical" evidence="1">
    <location>
        <begin position="116"/>
        <end position="137"/>
    </location>
</feature>
<name>A0A644XPP2_9ZZZZ</name>
<evidence type="ECO:0008006" key="3">
    <source>
        <dbReference type="Google" id="ProtNLM"/>
    </source>
</evidence>
<organism evidence="2">
    <name type="scientific">bioreactor metagenome</name>
    <dbReference type="NCBI Taxonomy" id="1076179"/>
    <lineage>
        <taxon>unclassified sequences</taxon>
        <taxon>metagenomes</taxon>
        <taxon>ecological metagenomes</taxon>
    </lineage>
</organism>
<evidence type="ECO:0000313" key="2">
    <source>
        <dbReference type="EMBL" id="MPM18119.1"/>
    </source>
</evidence>
<feature type="transmembrane region" description="Helical" evidence="1">
    <location>
        <begin position="71"/>
        <end position="96"/>
    </location>
</feature>
<accession>A0A644XPP2</accession>
<feature type="transmembrane region" description="Helical" evidence="1">
    <location>
        <begin position="466"/>
        <end position="485"/>
    </location>
</feature>
<dbReference type="EMBL" id="VSSQ01002923">
    <property type="protein sequence ID" value="MPM18119.1"/>
    <property type="molecule type" value="Genomic_DNA"/>
</dbReference>
<keyword evidence="1" id="KW-0812">Transmembrane</keyword>
<feature type="transmembrane region" description="Helical" evidence="1">
    <location>
        <begin position="43"/>
        <end position="64"/>
    </location>
</feature>
<proteinExistence type="predicted"/>
<reference evidence="2" key="1">
    <citation type="submission" date="2019-08" db="EMBL/GenBank/DDBJ databases">
        <authorList>
            <person name="Kucharzyk K."/>
            <person name="Murdoch R.W."/>
            <person name="Higgins S."/>
            <person name="Loffler F."/>
        </authorList>
    </citation>
    <scope>NUCLEOTIDE SEQUENCE</scope>
</reference>
<evidence type="ECO:0000256" key="1">
    <source>
        <dbReference type="SAM" id="Phobius"/>
    </source>
</evidence>
<gene>
    <name evidence="2" type="ORF">SDC9_64525</name>
</gene>
<dbReference type="AlphaFoldDB" id="A0A644XPP2"/>